<dbReference type="InterPro" id="IPR024134">
    <property type="entry name" value="SOD_Cu/Zn_/chaperone"/>
</dbReference>
<keyword evidence="6" id="KW-0862">Zinc</keyword>
<evidence type="ECO:0000256" key="1">
    <source>
        <dbReference type="ARBA" id="ARBA00001935"/>
    </source>
</evidence>
<evidence type="ECO:0000256" key="2">
    <source>
        <dbReference type="ARBA" id="ARBA00001947"/>
    </source>
</evidence>
<proteinExistence type="inferred from homology"/>
<comment type="cofactor">
    <cofactor evidence="1">
        <name>Cu cation</name>
        <dbReference type="ChEBI" id="CHEBI:23378"/>
    </cofactor>
</comment>
<dbReference type="EMBL" id="BEZZ01000006">
    <property type="protein sequence ID" value="GCC22084.1"/>
    <property type="molecule type" value="Genomic_DNA"/>
</dbReference>
<evidence type="ECO:0000256" key="3">
    <source>
        <dbReference type="ARBA" id="ARBA00010457"/>
    </source>
</evidence>
<dbReference type="CDD" id="cd00305">
    <property type="entry name" value="Cu-Zn_Superoxide_Dismutase"/>
    <property type="match status" value="1"/>
</dbReference>
<dbReference type="Gene3D" id="2.60.40.200">
    <property type="entry name" value="Superoxide dismutase, copper/zinc binding domain"/>
    <property type="match status" value="1"/>
</dbReference>
<dbReference type="FunFam" id="2.60.40.200:FF:000003">
    <property type="entry name" value="Superoxide dismutase [Cu-Zn], chloroplastic"/>
    <property type="match status" value="1"/>
</dbReference>
<organism evidence="13 14">
    <name type="scientific">Chiloscyllium punctatum</name>
    <name type="common">Brownbanded bambooshark</name>
    <name type="synonym">Hemiscyllium punctatum</name>
    <dbReference type="NCBI Taxonomy" id="137246"/>
    <lineage>
        <taxon>Eukaryota</taxon>
        <taxon>Metazoa</taxon>
        <taxon>Chordata</taxon>
        <taxon>Craniata</taxon>
        <taxon>Vertebrata</taxon>
        <taxon>Chondrichthyes</taxon>
        <taxon>Elasmobranchii</taxon>
        <taxon>Galeomorphii</taxon>
        <taxon>Galeoidea</taxon>
        <taxon>Orectolobiformes</taxon>
        <taxon>Hemiscylliidae</taxon>
        <taxon>Chiloscyllium</taxon>
    </lineage>
</organism>
<evidence type="ECO:0000256" key="8">
    <source>
        <dbReference type="ARBA" id="ARBA00023002"/>
    </source>
</evidence>
<dbReference type="InterPro" id="IPR036423">
    <property type="entry name" value="SOD-like_Cu/Zn_dom_sf"/>
</dbReference>
<dbReference type="Proteomes" id="UP000287033">
    <property type="component" value="Unassembled WGS sequence"/>
</dbReference>
<dbReference type="GO" id="GO:0004784">
    <property type="term" value="F:superoxide dismutase activity"/>
    <property type="evidence" value="ECO:0007669"/>
    <property type="project" value="UniProtKB-EC"/>
</dbReference>
<comment type="cofactor">
    <cofactor evidence="2">
        <name>Zn(2+)</name>
        <dbReference type="ChEBI" id="CHEBI:29105"/>
    </cofactor>
</comment>
<evidence type="ECO:0000256" key="10">
    <source>
        <dbReference type="ARBA" id="ARBA00023157"/>
    </source>
</evidence>
<dbReference type="STRING" id="137246.A0A401RV98"/>
<evidence type="ECO:0000256" key="5">
    <source>
        <dbReference type="ARBA" id="ARBA00022723"/>
    </source>
</evidence>
<evidence type="ECO:0000256" key="6">
    <source>
        <dbReference type="ARBA" id="ARBA00022833"/>
    </source>
</evidence>
<keyword evidence="14" id="KW-1185">Reference proteome</keyword>
<dbReference type="InterPro" id="IPR001424">
    <property type="entry name" value="SOD_Cu_Zn_dom"/>
</dbReference>
<keyword evidence="7" id="KW-0049">Antioxidant</keyword>
<evidence type="ECO:0000313" key="13">
    <source>
        <dbReference type="EMBL" id="GCC22084.1"/>
    </source>
</evidence>
<keyword evidence="10" id="KW-1015">Disulfide bond</keyword>
<keyword evidence="9" id="KW-0186">Copper</keyword>
<gene>
    <name evidence="13" type="ORF">chiPu_0000469</name>
</gene>
<dbReference type="OrthoDB" id="2015551at2759"/>
<dbReference type="AlphaFoldDB" id="A0A401RV98"/>
<keyword evidence="8" id="KW-0560">Oxidoreductase</keyword>
<evidence type="ECO:0000259" key="12">
    <source>
        <dbReference type="Pfam" id="PF00080"/>
    </source>
</evidence>
<comment type="caution">
    <text evidence="13">The sequence shown here is derived from an EMBL/GenBank/DDBJ whole genome shotgun (WGS) entry which is preliminary data.</text>
</comment>
<feature type="domain" description="Superoxide dismutase copper/zinc binding" evidence="12">
    <location>
        <begin position="29"/>
        <end position="163"/>
    </location>
</feature>
<evidence type="ECO:0000313" key="14">
    <source>
        <dbReference type="Proteomes" id="UP000287033"/>
    </source>
</evidence>
<evidence type="ECO:0000256" key="11">
    <source>
        <dbReference type="ARBA" id="ARBA00049204"/>
    </source>
</evidence>
<evidence type="ECO:0000256" key="4">
    <source>
        <dbReference type="ARBA" id="ARBA00012682"/>
    </source>
</evidence>
<dbReference type="EC" id="1.15.1.1" evidence="4"/>
<dbReference type="PANTHER" id="PTHR10003">
    <property type="entry name" value="SUPEROXIDE DISMUTASE CU-ZN -RELATED"/>
    <property type="match status" value="1"/>
</dbReference>
<dbReference type="SUPFAM" id="SSF49329">
    <property type="entry name" value="Cu,Zn superoxide dismutase-like"/>
    <property type="match status" value="1"/>
</dbReference>
<dbReference type="OMA" id="CGIILET"/>
<evidence type="ECO:0000256" key="7">
    <source>
        <dbReference type="ARBA" id="ARBA00022862"/>
    </source>
</evidence>
<dbReference type="Pfam" id="PF00080">
    <property type="entry name" value="Sod_Cu"/>
    <property type="match status" value="1"/>
</dbReference>
<sequence>MEIKAVCVLKDQHDVYPYVHDLSDPISGVNGVVVFESQANGQVLIKGTFTGLTRGKHGLHVCTFGNLFNGYHSVGPHFNPRKRIHGGQQDNERHVGDLGNVEANEDGVAEFQIEDQLISLSGIESIIGRAMVIQAEEDDLGKGENEESLSTGNAITGLAWGVIGIADVTAN</sequence>
<accession>A0A401RV98</accession>
<comment type="similarity">
    <text evidence="3">Belongs to the Cu-Zn superoxide dismutase family.</text>
</comment>
<dbReference type="PRINTS" id="PR00068">
    <property type="entry name" value="CUZNDISMTASE"/>
</dbReference>
<reference evidence="13 14" key="1">
    <citation type="journal article" date="2018" name="Nat. Ecol. Evol.">
        <title>Shark genomes provide insights into elasmobranch evolution and the origin of vertebrates.</title>
        <authorList>
            <person name="Hara Y"/>
            <person name="Yamaguchi K"/>
            <person name="Onimaru K"/>
            <person name="Kadota M"/>
            <person name="Koyanagi M"/>
            <person name="Keeley SD"/>
            <person name="Tatsumi K"/>
            <person name="Tanaka K"/>
            <person name="Motone F"/>
            <person name="Kageyama Y"/>
            <person name="Nozu R"/>
            <person name="Adachi N"/>
            <person name="Nishimura O"/>
            <person name="Nakagawa R"/>
            <person name="Tanegashima C"/>
            <person name="Kiyatake I"/>
            <person name="Matsumoto R"/>
            <person name="Murakumo K"/>
            <person name="Nishida K"/>
            <person name="Terakita A"/>
            <person name="Kuratani S"/>
            <person name="Sato K"/>
            <person name="Hyodo S Kuraku.S."/>
        </authorList>
    </citation>
    <scope>NUCLEOTIDE SEQUENCE [LARGE SCALE GENOMIC DNA]</scope>
</reference>
<name>A0A401RV98_CHIPU</name>
<protein>
    <recommendedName>
        <fullName evidence="4">superoxide dismutase</fullName>
        <ecNumber evidence="4">1.15.1.1</ecNumber>
    </recommendedName>
</protein>
<dbReference type="GO" id="GO:0005507">
    <property type="term" value="F:copper ion binding"/>
    <property type="evidence" value="ECO:0007669"/>
    <property type="project" value="InterPro"/>
</dbReference>
<comment type="catalytic activity">
    <reaction evidence="11">
        <text>2 superoxide + 2 H(+) = H2O2 + O2</text>
        <dbReference type="Rhea" id="RHEA:20696"/>
        <dbReference type="ChEBI" id="CHEBI:15378"/>
        <dbReference type="ChEBI" id="CHEBI:15379"/>
        <dbReference type="ChEBI" id="CHEBI:16240"/>
        <dbReference type="ChEBI" id="CHEBI:18421"/>
        <dbReference type="EC" id="1.15.1.1"/>
    </reaction>
</comment>
<evidence type="ECO:0000256" key="9">
    <source>
        <dbReference type="ARBA" id="ARBA00023008"/>
    </source>
</evidence>
<keyword evidence="5" id="KW-0479">Metal-binding</keyword>